<evidence type="ECO:0000256" key="7">
    <source>
        <dbReference type="RuleBase" id="RU003345"/>
    </source>
</evidence>
<dbReference type="PANTHER" id="PTHR43570:SF20">
    <property type="entry name" value="ALDEHYDE DEHYDROGENASE ALDX-RELATED"/>
    <property type="match status" value="1"/>
</dbReference>
<evidence type="ECO:0000256" key="4">
    <source>
        <dbReference type="PIRNR" id="PIRNR036492"/>
    </source>
</evidence>
<keyword evidence="11" id="KW-1185">Reference proteome</keyword>
<dbReference type="KEGG" id="dpu:SU48_13485"/>
<evidence type="ECO:0000256" key="1">
    <source>
        <dbReference type="ARBA" id="ARBA00009986"/>
    </source>
</evidence>
<evidence type="ECO:0000313" key="10">
    <source>
        <dbReference type="EMBL" id="ANE44604.1"/>
    </source>
</evidence>
<evidence type="ECO:0000259" key="9">
    <source>
        <dbReference type="Pfam" id="PF00171"/>
    </source>
</evidence>
<evidence type="ECO:0000256" key="8">
    <source>
        <dbReference type="SAM" id="MobiDB-lite"/>
    </source>
</evidence>
<dbReference type="PATRIC" id="fig|1182568.3.peg.2782"/>
<evidence type="ECO:0000256" key="6">
    <source>
        <dbReference type="PROSITE-ProRule" id="PRU10007"/>
    </source>
</evidence>
<dbReference type="SUPFAM" id="SSF53720">
    <property type="entry name" value="ALDH-like"/>
    <property type="match status" value="1"/>
</dbReference>
<dbReference type="PANTHER" id="PTHR43570">
    <property type="entry name" value="ALDEHYDE DEHYDROGENASE"/>
    <property type="match status" value="1"/>
</dbReference>
<dbReference type="Pfam" id="PF00171">
    <property type="entry name" value="Aldedh"/>
    <property type="match status" value="1"/>
</dbReference>
<dbReference type="GO" id="GO:0006081">
    <property type="term" value="P:aldehyde metabolic process"/>
    <property type="evidence" value="ECO:0007669"/>
    <property type="project" value="InterPro"/>
</dbReference>
<protein>
    <recommendedName>
        <fullName evidence="4">Aldehyde dehydrogenase</fullName>
    </recommendedName>
</protein>
<dbReference type="STRING" id="1182568.SU48_13485"/>
<evidence type="ECO:0000313" key="11">
    <source>
        <dbReference type="Proteomes" id="UP000077363"/>
    </source>
</evidence>
<dbReference type="Gene3D" id="3.40.309.10">
    <property type="entry name" value="Aldehyde Dehydrogenase, Chain A, domain 2"/>
    <property type="match status" value="1"/>
</dbReference>
<dbReference type="InterPro" id="IPR012394">
    <property type="entry name" value="Aldehyde_DH_NAD(P)"/>
</dbReference>
<evidence type="ECO:0000256" key="5">
    <source>
        <dbReference type="PIRSR" id="PIRSR036492-1"/>
    </source>
</evidence>
<dbReference type="InterPro" id="IPR016163">
    <property type="entry name" value="Ald_DH_C"/>
</dbReference>
<feature type="active site" evidence="5">
    <location>
        <position position="270"/>
    </location>
</feature>
<dbReference type="RefSeq" id="WP_082869781.1">
    <property type="nucleotide sequence ID" value="NZ_CP011387.1"/>
</dbReference>
<dbReference type="InterPro" id="IPR015590">
    <property type="entry name" value="Aldehyde_DH_dom"/>
</dbReference>
<dbReference type="InterPro" id="IPR016160">
    <property type="entry name" value="Ald_DH_CS_CYS"/>
</dbReference>
<dbReference type="GO" id="GO:0004029">
    <property type="term" value="F:aldehyde dehydrogenase (NAD+) activity"/>
    <property type="evidence" value="ECO:0007669"/>
    <property type="project" value="TreeGrafter"/>
</dbReference>
<dbReference type="PROSITE" id="PS00687">
    <property type="entry name" value="ALDEHYDE_DEHYDR_GLU"/>
    <property type="match status" value="1"/>
</dbReference>
<evidence type="ECO:0000256" key="2">
    <source>
        <dbReference type="ARBA" id="ARBA00023002"/>
    </source>
</evidence>
<dbReference type="PROSITE" id="PS00070">
    <property type="entry name" value="ALDEHYDE_DEHYDR_CYS"/>
    <property type="match status" value="1"/>
</dbReference>
<name>A0A172TCE6_9DEIO</name>
<dbReference type="InterPro" id="IPR016162">
    <property type="entry name" value="Ald_DH_N"/>
</dbReference>
<dbReference type="Proteomes" id="UP000077363">
    <property type="component" value="Chromosome"/>
</dbReference>
<dbReference type="OrthoDB" id="9762913at2"/>
<dbReference type="Gene3D" id="3.40.605.10">
    <property type="entry name" value="Aldehyde Dehydrogenase, Chain A, domain 1"/>
    <property type="match status" value="1"/>
</dbReference>
<evidence type="ECO:0000256" key="3">
    <source>
        <dbReference type="ARBA" id="ARBA00023027"/>
    </source>
</evidence>
<proteinExistence type="inferred from homology"/>
<dbReference type="AlphaFoldDB" id="A0A172TCE6"/>
<comment type="similarity">
    <text evidence="1 4 7">Belongs to the aldehyde dehydrogenase family.</text>
</comment>
<keyword evidence="3" id="KW-0520">NAD</keyword>
<dbReference type="FunFam" id="3.40.309.10:FF:000003">
    <property type="entry name" value="Aldehyde dehydrogenase"/>
    <property type="match status" value="1"/>
</dbReference>
<feature type="active site" evidence="5 6">
    <location>
        <position position="236"/>
    </location>
</feature>
<feature type="compositionally biased region" description="Low complexity" evidence="8">
    <location>
        <begin position="1"/>
        <end position="20"/>
    </location>
</feature>
<feature type="region of interest" description="Disordered" evidence="8">
    <location>
        <begin position="1"/>
        <end position="25"/>
    </location>
</feature>
<sequence length="500" mass="53607">MTTAPRPQSEPARPSPSSRANTAGAAPTDLHGLFALQQAHRPRAAGASVAERQALLRRLHDAIKAGRVALAGALAADLGKSRAEAELTEIHPVLEEIQHVIRALPRWAAPKRVPTTAMMLGAHSEIRAEARGTTLILSPWNYPVNLALAPLVASLAAGNTVILKPSEKAPATARALHHLLERTFQPQLVAVALGGPDVAQTLTTLPFDHIFFTGSGAVGRQVLRAAAENLTGVTLELGGKSPALIDASADLTLSAERIAWGKLLNAGQTCVAPDYVLIPEHLRDAFVQHLDAVIARRYGDRAWLRVGPDYGRMIDSRSVERLSRLTADSVAQGANIAVGGEFDTGAKFISPTVVIDVTPDMPLMGEELFGPVLPVLTYRTLDEALALINRLDPPLALYAFGEDKTALERIKRGTQSGGMVVNGTIIHLTNPHLPFGGVGASGMGNYHGVHGFRTFSHQRAILTEPKQSATRFAFPPYGRAAPRFVTWLLRQLERQTGPRE</sequence>
<feature type="domain" description="Aldehyde dehydrogenase" evidence="9">
    <location>
        <begin position="37"/>
        <end position="460"/>
    </location>
</feature>
<keyword evidence="2 4" id="KW-0560">Oxidoreductase</keyword>
<dbReference type="GO" id="GO:0005737">
    <property type="term" value="C:cytoplasm"/>
    <property type="evidence" value="ECO:0007669"/>
    <property type="project" value="TreeGrafter"/>
</dbReference>
<gene>
    <name evidence="10" type="ORF">SU48_13485</name>
</gene>
<organism evidence="10 11">
    <name type="scientific">Deinococcus puniceus</name>
    <dbReference type="NCBI Taxonomy" id="1182568"/>
    <lineage>
        <taxon>Bacteria</taxon>
        <taxon>Thermotogati</taxon>
        <taxon>Deinococcota</taxon>
        <taxon>Deinococci</taxon>
        <taxon>Deinococcales</taxon>
        <taxon>Deinococcaceae</taxon>
        <taxon>Deinococcus</taxon>
    </lineage>
</organism>
<accession>A0A172TCE6</accession>
<dbReference type="PIRSF" id="PIRSF036492">
    <property type="entry name" value="ALDH"/>
    <property type="match status" value="1"/>
</dbReference>
<dbReference type="FunFam" id="3.40.605.10:FF:000004">
    <property type="entry name" value="Aldehyde dehydrogenase"/>
    <property type="match status" value="1"/>
</dbReference>
<reference evidence="10 11" key="1">
    <citation type="submission" date="2015-01" db="EMBL/GenBank/DDBJ databases">
        <title>Deinococcus puniceus/DY1/ whole genome sequencing.</title>
        <authorList>
            <person name="Kim M.K."/>
            <person name="Srinivasan S."/>
            <person name="Lee J.-J."/>
        </authorList>
    </citation>
    <scope>NUCLEOTIDE SEQUENCE [LARGE SCALE GENOMIC DNA]</scope>
    <source>
        <strain evidence="10 11">DY1</strain>
    </source>
</reference>
<dbReference type="InterPro" id="IPR016161">
    <property type="entry name" value="Ald_DH/histidinol_DH"/>
</dbReference>
<dbReference type="InterPro" id="IPR029510">
    <property type="entry name" value="Ald_DH_CS_GLU"/>
</dbReference>
<dbReference type="EMBL" id="CP011387">
    <property type="protein sequence ID" value="ANE44604.1"/>
    <property type="molecule type" value="Genomic_DNA"/>
</dbReference>